<dbReference type="AlphaFoldDB" id="A0A6V7RME5"/>
<dbReference type="EMBL" id="CAJEWD010000008">
    <property type="protein sequence ID" value="CAD2079458.1"/>
    <property type="molecule type" value="Genomic_DNA"/>
</dbReference>
<comment type="caution">
    <text evidence="1">The sequence shown here is derived from an EMBL/GenBank/DDBJ whole genome shotgun (WGS) entry which is preliminary data.</text>
</comment>
<organism evidence="1 2">
    <name type="scientific">Jeotgalicoccus meleagridis</name>
    <dbReference type="NCBI Taxonomy" id="2759181"/>
    <lineage>
        <taxon>Bacteria</taxon>
        <taxon>Bacillati</taxon>
        <taxon>Bacillota</taxon>
        <taxon>Bacilli</taxon>
        <taxon>Bacillales</taxon>
        <taxon>Staphylococcaceae</taxon>
        <taxon>Jeotgalicoccus</taxon>
    </lineage>
</organism>
<reference evidence="1 2" key="1">
    <citation type="submission" date="2020-07" db="EMBL/GenBank/DDBJ databases">
        <authorList>
            <person name="Criscuolo A."/>
        </authorList>
    </citation>
    <scope>NUCLEOTIDE SEQUENCE [LARGE SCALE GENOMIC DNA]</scope>
    <source>
        <strain evidence="1">CIP111649</strain>
    </source>
</reference>
<proteinExistence type="predicted"/>
<dbReference type="RefSeq" id="WP_185126170.1">
    <property type="nucleotide sequence ID" value="NZ_CAJEWD010000008.1"/>
</dbReference>
<evidence type="ECO:0000313" key="2">
    <source>
        <dbReference type="Proteomes" id="UP000589351"/>
    </source>
</evidence>
<sequence length="186" mass="22467">MKPKNERLKVYEFLYNRLPFSDQDTLEYEAMQRMELLEEHFDLYLRQIDLSNIEVHWHSEVYVDSDLELINVLLATEYCYYLFILHDFSGEHYINPFNILINKEHEAVYDLNRSTKIYEKFKTTLVDEGNFQRPIIIKHVVLNETFRLAKRPSENFLSLKNLPYYLRAIEHSAVIRKKHMLKDSNS</sequence>
<name>A0A6V7RME5_9STAP</name>
<evidence type="ECO:0000313" key="1">
    <source>
        <dbReference type="EMBL" id="CAD2079458.1"/>
    </source>
</evidence>
<keyword evidence="2" id="KW-1185">Reference proteome</keyword>
<protein>
    <submittedName>
        <fullName evidence="1">Uncharacterized protein</fullName>
    </submittedName>
</protein>
<gene>
    <name evidence="1" type="ORF">JEODO184_01687</name>
</gene>
<dbReference type="Proteomes" id="UP000589351">
    <property type="component" value="Unassembled WGS sequence"/>
</dbReference>
<accession>A0A6V7RME5</accession>